<organism evidence="2 3">
    <name type="scientific">Stenomitos frigidus AS-A4</name>
    <dbReference type="NCBI Taxonomy" id="2933935"/>
    <lineage>
        <taxon>Bacteria</taxon>
        <taxon>Bacillati</taxon>
        <taxon>Cyanobacteriota</taxon>
        <taxon>Cyanophyceae</taxon>
        <taxon>Leptolyngbyales</taxon>
        <taxon>Leptolyngbyaceae</taxon>
        <taxon>Stenomitos</taxon>
    </lineage>
</organism>
<keyword evidence="3" id="KW-1185">Reference proteome</keyword>
<keyword evidence="1" id="KW-0812">Transmembrane</keyword>
<name>A0ABV0KK53_9CYAN</name>
<dbReference type="Pfam" id="PF20334">
    <property type="entry name" value="DUF6629"/>
    <property type="match status" value="1"/>
</dbReference>
<proteinExistence type="predicted"/>
<dbReference type="EMBL" id="JAMPLM010000006">
    <property type="protein sequence ID" value="MEP1058679.1"/>
    <property type="molecule type" value="Genomic_DNA"/>
</dbReference>
<reference evidence="2 3" key="1">
    <citation type="submission" date="2022-04" db="EMBL/GenBank/DDBJ databases">
        <title>Positive selection, recombination, and allopatry shape intraspecific diversity of widespread and dominant cyanobacteria.</title>
        <authorList>
            <person name="Wei J."/>
            <person name="Shu W."/>
            <person name="Hu C."/>
        </authorList>
    </citation>
    <scope>NUCLEOTIDE SEQUENCE [LARGE SCALE GENOMIC DNA]</scope>
    <source>
        <strain evidence="2 3">AS-A4</strain>
    </source>
</reference>
<keyword evidence="1" id="KW-0472">Membrane</keyword>
<gene>
    <name evidence="2" type="ORF">NDI38_09535</name>
</gene>
<feature type="transmembrane region" description="Helical" evidence="1">
    <location>
        <begin position="67"/>
        <end position="88"/>
    </location>
</feature>
<dbReference type="Proteomes" id="UP001476950">
    <property type="component" value="Unassembled WGS sequence"/>
</dbReference>
<feature type="transmembrane region" description="Helical" evidence="1">
    <location>
        <begin position="192"/>
        <end position="212"/>
    </location>
</feature>
<keyword evidence="1" id="KW-1133">Transmembrane helix</keyword>
<feature type="transmembrane region" description="Helical" evidence="1">
    <location>
        <begin position="154"/>
        <end position="172"/>
    </location>
</feature>
<dbReference type="RefSeq" id="WP_190447349.1">
    <property type="nucleotide sequence ID" value="NZ_JAMPLM010000006.1"/>
</dbReference>
<evidence type="ECO:0000313" key="3">
    <source>
        <dbReference type="Proteomes" id="UP001476950"/>
    </source>
</evidence>
<protein>
    <submittedName>
        <fullName evidence="2">Uncharacterized protein</fullName>
    </submittedName>
</protein>
<feature type="transmembrane region" description="Helical" evidence="1">
    <location>
        <begin position="32"/>
        <end position="55"/>
    </location>
</feature>
<accession>A0ABV0KK53</accession>
<dbReference type="InterPro" id="IPR046737">
    <property type="entry name" value="DUF6629"/>
</dbReference>
<evidence type="ECO:0000256" key="1">
    <source>
        <dbReference type="SAM" id="Phobius"/>
    </source>
</evidence>
<comment type="caution">
    <text evidence="2">The sequence shown here is derived from an EMBL/GenBank/DDBJ whole genome shotgun (WGS) entry which is preliminary data.</text>
</comment>
<sequence length="225" mass="24594">MCFSASVSFAASALLLPAGVYSLRLALQHNPGYLALAAIPLAFGVQQACEGLVWLGLAARSPAEVRLGAYGFLAFAYWFWLFWAPWAVAIAEANPLVRRVSWSLGVLGFAYGALLYLPLVLQPSWLTVQVVHHAIEYDTRLLFDPWFSQEVERVVYALIILIPFALASSHALKGFGATILLSAIASHWLLHQVFVSVWCFFAALLSLLLIFICQAAPQGAVETGK</sequence>
<evidence type="ECO:0000313" key="2">
    <source>
        <dbReference type="EMBL" id="MEP1058679.1"/>
    </source>
</evidence>
<feature type="transmembrane region" description="Helical" evidence="1">
    <location>
        <begin position="100"/>
        <end position="121"/>
    </location>
</feature>